<gene>
    <name evidence="1" type="ORF">phiARI0131-2_10</name>
</gene>
<reference evidence="1 2" key="1">
    <citation type="journal article" date="2016" name="PLoS Biol.">
        <title>Horizontal DNA Transfer Mechanisms of Bacteria as Weapons of Intragenomic Conflict.</title>
        <authorList>
            <person name="Croucher N.J."/>
            <person name="Mostowy R."/>
            <person name="Wymant C."/>
            <person name="Turner P."/>
            <person name="Bentley S.D."/>
            <person name="Fraser C."/>
        </authorList>
    </citation>
    <scope>NUCLEOTIDE SEQUENCE [LARGE SCALE GENOMIC DNA]</scope>
</reference>
<sequence>MKLSDFAAILEQVNLPVTYRAFKTGNAPDLPYLVYYESIPAINAADNTVNHQIKSVTVELAFESKDEDLEERLEELWTTHELFFDVQEETFIETERLYVKSYTVYLYQGGMT</sequence>
<dbReference type="KEGG" id="vg:30309756"/>
<evidence type="ECO:0000313" key="2">
    <source>
        <dbReference type="Proteomes" id="UP000202841"/>
    </source>
</evidence>
<dbReference type="Proteomes" id="UP000202841">
    <property type="component" value="Segment"/>
</dbReference>
<name>A0A141E0N0_9CAUD</name>
<dbReference type="GeneID" id="30309756"/>
<accession>A0A141E0N0</accession>
<evidence type="ECO:0000313" key="1">
    <source>
        <dbReference type="EMBL" id="ALA47289.1"/>
    </source>
</evidence>
<proteinExistence type="predicted"/>
<dbReference type="EMBL" id="KT337342">
    <property type="protein sequence ID" value="ALA47289.1"/>
    <property type="molecule type" value="Genomic_DNA"/>
</dbReference>
<protein>
    <recommendedName>
        <fullName evidence="3">Bacteriophage pi2 protein 38</fullName>
    </recommendedName>
</protein>
<evidence type="ECO:0008006" key="3">
    <source>
        <dbReference type="Google" id="ProtNLM"/>
    </source>
</evidence>
<dbReference type="RefSeq" id="YP_009324856.1">
    <property type="nucleotide sequence ID" value="NC_031941.1"/>
</dbReference>
<dbReference type="OrthoDB" id="33811at10239"/>
<keyword evidence="2" id="KW-1185">Reference proteome</keyword>
<organism evidence="1 2">
    <name type="scientific">Streptococcus phage phiARI0131-2</name>
    <dbReference type="NCBI Taxonomy" id="1701814"/>
    <lineage>
        <taxon>Viruses</taxon>
        <taxon>Duplodnaviria</taxon>
        <taxon>Heunggongvirae</taxon>
        <taxon>Uroviricota</taxon>
        <taxon>Caudoviricetes</taxon>
        <taxon>Mcshanvirinae</taxon>
        <taxon>Medawarvirus</taxon>
        <taxon>Medawarvirus ARI01312</taxon>
    </lineage>
</organism>